<evidence type="ECO:0000313" key="7">
    <source>
        <dbReference type="Proteomes" id="UP001217754"/>
    </source>
</evidence>
<gene>
    <name evidence="6" type="ORF">MJAP1_000848</name>
</gene>
<name>A0AAF0F146_9BASI</name>
<comment type="similarity">
    <text evidence="1 4">Belongs to the methyltransferase superfamily. METL family.</text>
</comment>
<dbReference type="SUPFAM" id="SSF53335">
    <property type="entry name" value="S-adenosyl-L-methionine-dependent methyltransferases"/>
    <property type="match status" value="1"/>
</dbReference>
<dbReference type="AlphaFoldDB" id="A0AAF0F146"/>
<evidence type="ECO:0000256" key="3">
    <source>
        <dbReference type="ARBA" id="ARBA00022679"/>
    </source>
</evidence>
<dbReference type="PIRSF" id="PIRSF037755">
    <property type="entry name" value="Mettl2_prd"/>
    <property type="match status" value="1"/>
</dbReference>
<feature type="domain" description="Methyltransferase type 12" evidence="5">
    <location>
        <begin position="104"/>
        <end position="206"/>
    </location>
</feature>
<evidence type="ECO:0000256" key="2">
    <source>
        <dbReference type="ARBA" id="ARBA00022603"/>
    </source>
</evidence>
<dbReference type="GO" id="GO:0008757">
    <property type="term" value="F:S-adenosylmethionine-dependent methyltransferase activity"/>
    <property type="evidence" value="ECO:0007669"/>
    <property type="project" value="UniProtKB-ARBA"/>
</dbReference>
<dbReference type="RefSeq" id="XP_060120798.1">
    <property type="nucleotide sequence ID" value="XM_060264815.1"/>
</dbReference>
<evidence type="ECO:0000313" key="6">
    <source>
        <dbReference type="EMBL" id="WFD37901.1"/>
    </source>
</evidence>
<dbReference type="GeneID" id="85224497"/>
<dbReference type="PANTHER" id="PTHR22809">
    <property type="entry name" value="METHYLTRANSFERASE-RELATED"/>
    <property type="match status" value="1"/>
</dbReference>
<sequence length="307" mass="34500">MADSARPIPGNVPRDAPAGDAAAVLAQNRRVSTPFVVEKTQREAGKAWDKFYKSHQDKFFKDRHWTDREFSELRAASAAPGTELDEGEQARMETLLASDAPVLLEVGCGVGNTVYPLLEKNAALRVHCCDFSKRAVDLVQAHPDYAEERVNAFVYDLVGERTSDALAQHLARRAWPPITTLSLIFVLSAIPPHEHVDVLRALVRHVPVGATIVFRDYARCDLAQLRFHTRRDAQWAEPSLLSDDYNWYRRGDQTMAYFFTRDEVQGIVDAVGGLEGEAEEVVKVSTNRRTGAVMDRRFIQARLRRVA</sequence>
<dbReference type="GO" id="GO:0008173">
    <property type="term" value="F:RNA methyltransferase activity"/>
    <property type="evidence" value="ECO:0007669"/>
    <property type="project" value="UniProtKB-ARBA"/>
</dbReference>
<dbReference type="Pfam" id="PF08242">
    <property type="entry name" value="Methyltransf_12"/>
    <property type="match status" value="1"/>
</dbReference>
<accession>A0AAF0F146</accession>
<reference evidence="6" key="1">
    <citation type="submission" date="2023-03" db="EMBL/GenBank/DDBJ databases">
        <title>Mating type loci evolution in Malassezia.</title>
        <authorList>
            <person name="Coelho M.A."/>
        </authorList>
    </citation>
    <scope>NUCLEOTIDE SEQUENCE</scope>
    <source>
        <strain evidence="6">CBS 9431</strain>
    </source>
</reference>
<keyword evidence="3 4" id="KW-0808">Transferase</keyword>
<evidence type="ECO:0000259" key="5">
    <source>
        <dbReference type="Pfam" id="PF08242"/>
    </source>
</evidence>
<dbReference type="InterPro" id="IPR013217">
    <property type="entry name" value="Methyltransf_12"/>
</dbReference>
<comment type="function">
    <text evidence="4">S-adenosyl-L-methionine-dependent methyltransferase.</text>
</comment>
<dbReference type="EMBL" id="CP119958">
    <property type="protein sequence ID" value="WFD37901.1"/>
    <property type="molecule type" value="Genomic_DNA"/>
</dbReference>
<protein>
    <recommendedName>
        <fullName evidence="4">tRNA N(3)-methylcytidine methyltransferase</fullName>
        <ecNumber evidence="4">2.1.1.-</ecNumber>
    </recommendedName>
</protein>
<dbReference type="InterPro" id="IPR029063">
    <property type="entry name" value="SAM-dependent_MTases_sf"/>
</dbReference>
<evidence type="ECO:0000256" key="4">
    <source>
        <dbReference type="PIRNR" id="PIRNR037755"/>
    </source>
</evidence>
<evidence type="ECO:0000256" key="1">
    <source>
        <dbReference type="ARBA" id="ARBA00009725"/>
    </source>
</evidence>
<dbReference type="GO" id="GO:0032259">
    <property type="term" value="P:methylation"/>
    <property type="evidence" value="ECO:0007669"/>
    <property type="project" value="UniProtKB-KW"/>
</dbReference>
<dbReference type="EC" id="2.1.1.-" evidence="4"/>
<organism evidence="6 7">
    <name type="scientific">Malassezia japonica</name>
    <dbReference type="NCBI Taxonomy" id="223818"/>
    <lineage>
        <taxon>Eukaryota</taxon>
        <taxon>Fungi</taxon>
        <taxon>Dikarya</taxon>
        <taxon>Basidiomycota</taxon>
        <taxon>Ustilaginomycotina</taxon>
        <taxon>Malasseziomycetes</taxon>
        <taxon>Malasseziales</taxon>
        <taxon>Malasseziaceae</taxon>
        <taxon>Malassezia</taxon>
    </lineage>
</organism>
<keyword evidence="7" id="KW-1185">Reference proteome</keyword>
<dbReference type="InterPro" id="IPR026113">
    <property type="entry name" value="METTL2/6/8-like"/>
</dbReference>
<dbReference type="Gene3D" id="3.40.50.150">
    <property type="entry name" value="Vaccinia Virus protein VP39"/>
    <property type="match status" value="1"/>
</dbReference>
<keyword evidence="2 4" id="KW-0489">Methyltransferase</keyword>
<proteinExistence type="inferred from homology"/>
<dbReference type="PANTHER" id="PTHR22809:SF5">
    <property type="entry name" value="TRNA N(3)-METHYLCYTIDINE METHYLTRANSFERASE METTL6"/>
    <property type="match status" value="1"/>
</dbReference>
<dbReference type="Proteomes" id="UP001217754">
    <property type="component" value="Chromosome 1"/>
</dbReference>